<dbReference type="Proteomes" id="UP000199459">
    <property type="component" value="Unassembled WGS sequence"/>
</dbReference>
<gene>
    <name evidence="1" type="ORF">SAMN05216325_13612</name>
</gene>
<accession>A0A1H8IPF6</accession>
<dbReference type="OrthoDB" id="274718at2"/>
<organism evidence="1 2">
    <name type="scientific">Nitrosomonas marina</name>
    <dbReference type="NCBI Taxonomy" id="917"/>
    <lineage>
        <taxon>Bacteria</taxon>
        <taxon>Pseudomonadati</taxon>
        <taxon>Pseudomonadota</taxon>
        <taxon>Betaproteobacteria</taxon>
        <taxon>Nitrosomonadales</taxon>
        <taxon>Nitrosomonadaceae</taxon>
        <taxon>Nitrosomonas</taxon>
    </lineage>
</organism>
<evidence type="ECO:0000313" key="1">
    <source>
        <dbReference type="EMBL" id="SEN69867.1"/>
    </source>
</evidence>
<dbReference type="RefSeq" id="WP_090634697.1">
    <property type="nucleotide sequence ID" value="NZ_FOCP01000036.1"/>
</dbReference>
<dbReference type="EMBL" id="FOCP01000036">
    <property type="protein sequence ID" value="SEN69867.1"/>
    <property type="molecule type" value="Genomic_DNA"/>
</dbReference>
<evidence type="ECO:0000313" key="2">
    <source>
        <dbReference type="Proteomes" id="UP000199459"/>
    </source>
</evidence>
<dbReference type="AlphaFoldDB" id="A0A1H8IPF6"/>
<name>A0A1H8IPF6_9PROT</name>
<sequence length="166" mass="19138">MWFREIAKSEEPGKEELKMFVKNIRDFLGYVLEHKNHFSFLWEESPELYDLAWETFRYDIAKGAGLDLDNAIEGIPQPVLRQHGLLGRPLRFKFRVLNSIAEQWDKIKDQFSIREWFKKIIDAIDAILDSLIDATNGVGGLIKEFKDALSALVPISPNTGSMQSPR</sequence>
<reference evidence="1 2" key="1">
    <citation type="submission" date="2016-10" db="EMBL/GenBank/DDBJ databases">
        <authorList>
            <person name="de Groot N.N."/>
        </authorList>
    </citation>
    <scope>NUCLEOTIDE SEQUENCE [LARGE SCALE GENOMIC DNA]</scope>
    <source>
        <strain evidence="1 2">Nm22</strain>
    </source>
</reference>
<proteinExistence type="predicted"/>
<protein>
    <submittedName>
        <fullName evidence="1">Uncharacterized protein</fullName>
    </submittedName>
</protein>